<keyword evidence="2" id="KW-0489">Methyltransferase</keyword>
<evidence type="ECO:0000256" key="8">
    <source>
        <dbReference type="ARBA" id="ARBA00023125"/>
    </source>
</evidence>
<keyword evidence="3" id="KW-0808">Transferase</keyword>
<name>A0A1G9QSX9_9FIRM</name>
<protein>
    <submittedName>
        <fullName evidence="13">Metal binding domain of Ada</fullName>
    </submittedName>
</protein>
<evidence type="ECO:0000256" key="11">
    <source>
        <dbReference type="ARBA" id="ARBA00023204"/>
    </source>
</evidence>
<evidence type="ECO:0000256" key="2">
    <source>
        <dbReference type="ARBA" id="ARBA00022603"/>
    </source>
</evidence>
<keyword evidence="11" id="KW-0234">DNA repair</keyword>
<proteinExistence type="predicted"/>
<evidence type="ECO:0000259" key="12">
    <source>
        <dbReference type="Pfam" id="PF02805"/>
    </source>
</evidence>
<sequence length="88" mass="10401">MPTDDEKWEAVRQSDPGYDGVFFYGITTTGIFCRPSCRSRLPLRNNVQFFDSIEQAYAWGLRPCKRCRPDLPEYRPNRDLMEESKNNF</sequence>
<feature type="domain" description="Ada DNA repair metal-binding" evidence="12">
    <location>
        <begin position="6"/>
        <end position="70"/>
    </location>
</feature>
<evidence type="ECO:0000256" key="1">
    <source>
        <dbReference type="ARBA" id="ARBA00001947"/>
    </source>
</evidence>
<evidence type="ECO:0000256" key="9">
    <source>
        <dbReference type="ARBA" id="ARBA00023159"/>
    </source>
</evidence>
<dbReference type="GO" id="GO:0006355">
    <property type="term" value="P:regulation of DNA-templated transcription"/>
    <property type="evidence" value="ECO:0007669"/>
    <property type="project" value="InterPro"/>
</dbReference>
<reference evidence="13 14" key="1">
    <citation type="submission" date="2016-10" db="EMBL/GenBank/DDBJ databases">
        <authorList>
            <person name="de Groot N.N."/>
        </authorList>
    </citation>
    <scope>NUCLEOTIDE SEQUENCE [LARGE SCALE GENOMIC DNA]</scope>
    <source>
        <strain evidence="13 14">DSM 1736</strain>
    </source>
</reference>
<evidence type="ECO:0000256" key="5">
    <source>
        <dbReference type="ARBA" id="ARBA00022763"/>
    </source>
</evidence>
<dbReference type="GO" id="GO:0032259">
    <property type="term" value="P:methylation"/>
    <property type="evidence" value="ECO:0007669"/>
    <property type="project" value="UniProtKB-KW"/>
</dbReference>
<gene>
    <name evidence="13" type="ORF">SAMN04488502_102287</name>
</gene>
<comment type="cofactor">
    <cofactor evidence="1">
        <name>Zn(2+)</name>
        <dbReference type="ChEBI" id="CHEBI:29105"/>
    </cofactor>
</comment>
<dbReference type="GO" id="GO:0008168">
    <property type="term" value="F:methyltransferase activity"/>
    <property type="evidence" value="ECO:0007669"/>
    <property type="project" value="UniProtKB-KW"/>
</dbReference>
<keyword evidence="9" id="KW-0010">Activator</keyword>
<evidence type="ECO:0000256" key="3">
    <source>
        <dbReference type="ARBA" id="ARBA00022679"/>
    </source>
</evidence>
<keyword evidence="6" id="KW-0862">Zinc</keyword>
<dbReference type="GO" id="GO:0003677">
    <property type="term" value="F:DNA binding"/>
    <property type="evidence" value="ECO:0007669"/>
    <property type="project" value="UniProtKB-KW"/>
</dbReference>
<dbReference type="Pfam" id="PF02805">
    <property type="entry name" value="Ada_Zn_binding"/>
    <property type="match status" value="1"/>
</dbReference>
<evidence type="ECO:0000256" key="7">
    <source>
        <dbReference type="ARBA" id="ARBA00023015"/>
    </source>
</evidence>
<keyword evidence="5" id="KW-0227">DNA damage</keyword>
<keyword evidence="14" id="KW-1185">Reference proteome</keyword>
<dbReference type="Gene3D" id="3.40.10.10">
    <property type="entry name" value="DNA Methylphosphotriester Repair Domain"/>
    <property type="match status" value="1"/>
</dbReference>
<dbReference type="SUPFAM" id="SSF57884">
    <property type="entry name" value="Ada DNA repair protein, N-terminal domain (N-Ada 10)"/>
    <property type="match status" value="1"/>
</dbReference>
<dbReference type="GO" id="GO:0006307">
    <property type="term" value="P:DNA alkylation repair"/>
    <property type="evidence" value="ECO:0007669"/>
    <property type="project" value="UniProtKB-ARBA"/>
</dbReference>
<keyword evidence="4" id="KW-0479">Metal-binding</keyword>
<evidence type="ECO:0000256" key="4">
    <source>
        <dbReference type="ARBA" id="ARBA00022723"/>
    </source>
</evidence>
<evidence type="ECO:0000256" key="6">
    <source>
        <dbReference type="ARBA" id="ARBA00022833"/>
    </source>
</evidence>
<dbReference type="FunFam" id="3.40.10.10:FF:000001">
    <property type="entry name" value="DNA-3-methyladenine glycosylase 2"/>
    <property type="match status" value="1"/>
</dbReference>
<dbReference type="Proteomes" id="UP000214880">
    <property type="component" value="Unassembled WGS sequence"/>
</dbReference>
<dbReference type="InterPro" id="IPR035451">
    <property type="entry name" value="Ada-like_dom_sf"/>
</dbReference>
<dbReference type="RefSeq" id="WP_245698061.1">
    <property type="nucleotide sequence ID" value="NZ_FNHB01000002.1"/>
</dbReference>
<dbReference type="AlphaFoldDB" id="A0A1G9QSX9"/>
<dbReference type="GO" id="GO:0008270">
    <property type="term" value="F:zinc ion binding"/>
    <property type="evidence" value="ECO:0007669"/>
    <property type="project" value="InterPro"/>
</dbReference>
<organism evidence="13 14">
    <name type="scientific">Dendrosporobacter quercicolus</name>
    <dbReference type="NCBI Taxonomy" id="146817"/>
    <lineage>
        <taxon>Bacteria</taxon>
        <taxon>Bacillati</taxon>
        <taxon>Bacillota</taxon>
        <taxon>Negativicutes</taxon>
        <taxon>Selenomonadales</taxon>
        <taxon>Sporomusaceae</taxon>
        <taxon>Dendrosporobacter</taxon>
    </lineage>
</organism>
<dbReference type="EMBL" id="FNHB01000002">
    <property type="protein sequence ID" value="SDM14084.1"/>
    <property type="molecule type" value="Genomic_DNA"/>
</dbReference>
<evidence type="ECO:0000313" key="13">
    <source>
        <dbReference type="EMBL" id="SDM14084.1"/>
    </source>
</evidence>
<evidence type="ECO:0000256" key="10">
    <source>
        <dbReference type="ARBA" id="ARBA00023163"/>
    </source>
</evidence>
<evidence type="ECO:0000313" key="14">
    <source>
        <dbReference type="Proteomes" id="UP000214880"/>
    </source>
</evidence>
<accession>A0A1G9QSX9</accession>
<dbReference type="STRING" id="146817.SAMN04488502_102287"/>
<keyword evidence="7" id="KW-0805">Transcription regulation</keyword>
<keyword evidence="8" id="KW-0238">DNA-binding</keyword>
<keyword evidence="10" id="KW-0804">Transcription</keyword>
<dbReference type="InterPro" id="IPR004026">
    <property type="entry name" value="Ada_DNA_repair_Zn-bd"/>
</dbReference>